<dbReference type="Proteomes" id="UP000290289">
    <property type="component" value="Chromosome 2"/>
</dbReference>
<sequence length="320" mass="37879">MERLASLDLDRTSIRELPTSIERLQGLVSLNLKNCKSLFYLPDSICNLLSLEWLTLRGCSKLSKLPEDLWYLKRLDIVETGIRGCRPKQQFITLRDLAPWKPVDVINAMVPNNEQNEAVADVESRLPWRGDSENLTDPEDVESLHRWWCERVWTDIEESSYLEEMRRRHLEEPEEMPWPPRHLEEGEMRRQHYLEVEEMQRRHLEEREEMGRHVEEMRRHLMRAATFDARGEIWKRCWKRCGHIWKRWKRCNGDIWKRWKRCGSDICGLKLRGKGGVAVKAILSDLKQSRHEEEKEKAVAASRRGGRIWGCICGSRGNGD</sequence>
<proteinExistence type="predicted"/>
<protein>
    <submittedName>
        <fullName evidence="1">Uncharacterized protein</fullName>
    </submittedName>
</protein>
<dbReference type="InterPro" id="IPR032675">
    <property type="entry name" value="LRR_dom_sf"/>
</dbReference>
<dbReference type="SUPFAM" id="SSF52058">
    <property type="entry name" value="L domain-like"/>
    <property type="match status" value="1"/>
</dbReference>
<comment type="caution">
    <text evidence="1">The sequence shown here is derived from an EMBL/GenBank/DDBJ whole genome shotgun (WGS) entry which is preliminary data.</text>
</comment>
<dbReference type="PANTHER" id="PTHR47186">
    <property type="entry name" value="LEUCINE-RICH REPEAT-CONTAINING PROTEIN 57"/>
    <property type="match status" value="1"/>
</dbReference>
<keyword evidence="2" id="KW-1185">Reference proteome</keyword>
<dbReference type="AlphaFoldDB" id="A0A498KHS6"/>
<dbReference type="PANTHER" id="PTHR47186:SF18">
    <property type="entry name" value="RX N-TERMINAL DOMAIN-CONTAINING PROTEIN"/>
    <property type="match status" value="1"/>
</dbReference>
<evidence type="ECO:0000313" key="1">
    <source>
        <dbReference type="EMBL" id="RXI05033.1"/>
    </source>
</evidence>
<organism evidence="1 2">
    <name type="scientific">Malus domestica</name>
    <name type="common">Apple</name>
    <name type="synonym">Pyrus malus</name>
    <dbReference type="NCBI Taxonomy" id="3750"/>
    <lineage>
        <taxon>Eukaryota</taxon>
        <taxon>Viridiplantae</taxon>
        <taxon>Streptophyta</taxon>
        <taxon>Embryophyta</taxon>
        <taxon>Tracheophyta</taxon>
        <taxon>Spermatophyta</taxon>
        <taxon>Magnoliopsida</taxon>
        <taxon>eudicotyledons</taxon>
        <taxon>Gunneridae</taxon>
        <taxon>Pentapetalae</taxon>
        <taxon>rosids</taxon>
        <taxon>fabids</taxon>
        <taxon>Rosales</taxon>
        <taxon>Rosaceae</taxon>
        <taxon>Amygdaloideae</taxon>
        <taxon>Maleae</taxon>
        <taxon>Malus</taxon>
    </lineage>
</organism>
<name>A0A498KHS6_MALDO</name>
<dbReference type="Gene3D" id="3.80.10.10">
    <property type="entry name" value="Ribonuclease Inhibitor"/>
    <property type="match status" value="1"/>
</dbReference>
<accession>A0A498KHS6</accession>
<dbReference type="EMBL" id="RDQH01000328">
    <property type="protein sequence ID" value="RXI05033.1"/>
    <property type="molecule type" value="Genomic_DNA"/>
</dbReference>
<gene>
    <name evidence="1" type="ORF">DVH24_006290</name>
</gene>
<reference evidence="1 2" key="1">
    <citation type="submission" date="2018-10" db="EMBL/GenBank/DDBJ databases">
        <title>A high-quality apple genome assembly.</title>
        <authorList>
            <person name="Hu J."/>
        </authorList>
    </citation>
    <scope>NUCLEOTIDE SEQUENCE [LARGE SCALE GENOMIC DNA]</scope>
    <source>
        <strain evidence="2">cv. HFTH1</strain>
        <tissue evidence="1">Young leaf</tissue>
    </source>
</reference>
<evidence type="ECO:0000313" key="2">
    <source>
        <dbReference type="Proteomes" id="UP000290289"/>
    </source>
</evidence>